<evidence type="ECO:0000313" key="2">
    <source>
        <dbReference type="EMBL" id="BAN01703.1"/>
    </source>
</evidence>
<accession>A0A6C7E5F1</accession>
<reference evidence="2 3" key="1">
    <citation type="journal article" date="2013" name="Int. J. Syst. Evol. Microbiol.">
        <title>Ilumatobacter nonamiense sp. nov. and Ilumatobacter coccineum sp. nov., isolated from seashore sand.</title>
        <authorList>
            <person name="Matsumoto A."/>
            <person name="Kasai H."/>
            <person name="Matsuo Y."/>
            <person name="Shizuri Y."/>
            <person name="Ichikawa N."/>
            <person name="Fujita N."/>
            <person name="Omura S."/>
            <person name="Takahashi Y."/>
        </authorList>
    </citation>
    <scope>NUCLEOTIDE SEQUENCE [LARGE SCALE GENOMIC DNA]</scope>
    <source>
        <strain evidence="3">NBRC 103263 / KCTC 29153 / YM16-304</strain>
    </source>
</reference>
<name>A0A6C7E5F1_ILUCY</name>
<organism evidence="2 3">
    <name type="scientific">Ilumatobacter coccineus (strain NBRC 103263 / KCTC 29153 / YM16-304)</name>
    <dbReference type="NCBI Taxonomy" id="1313172"/>
    <lineage>
        <taxon>Bacteria</taxon>
        <taxon>Bacillati</taxon>
        <taxon>Actinomycetota</taxon>
        <taxon>Acidimicrobiia</taxon>
        <taxon>Acidimicrobiales</taxon>
        <taxon>Ilumatobacteraceae</taxon>
        <taxon>Ilumatobacter</taxon>
    </lineage>
</organism>
<protein>
    <submittedName>
        <fullName evidence="2">Uncharacterized protein</fullName>
    </submittedName>
</protein>
<keyword evidence="3" id="KW-1185">Reference proteome</keyword>
<keyword evidence="1" id="KW-0472">Membrane</keyword>
<sequence>MSLFAIALLVLLAIVAVAVLGFVLKLAFWAAVVVAVIAGAGWLFGRAKAI</sequence>
<dbReference type="Proteomes" id="UP000011863">
    <property type="component" value="Chromosome"/>
</dbReference>
<dbReference type="KEGG" id="aym:YM304_13890"/>
<dbReference type="EMBL" id="AP012057">
    <property type="protein sequence ID" value="BAN01703.1"/>
    <property type="molecule type" value="Genomic_DNA"/>
</dbReference>
<evidence type="ECO:0000256" key="1">
    <source>
        <dbReference type="SAM" id="Phobius"/>
    </source>
</evidence>
<evidence type="ECO:0000313" key="3">
    <source>
        <dbReference type="Proteomes" id="UP000011863"/>
    </source>
</evidence>
<keyword evidence="1" id="KW-0812">Transmembrane</keyword>
<proteinExistence type="predicted"/>
<dbReference type="RefSeq" id="WP_015440950.1">
    <property type="nucleotide sequence ID" value="NC_020520.1"/>
</dbReference>
<feature type="transmembrane region" description="Helical" evidence="1">
    <location>
        <begin position="28"/>
        <end position="45"/>
    </location>
</feature>
<dbReference type="AlphaFoldDB" id="A0A6C7E5F1"/>
<keyword evidence="1" id="KW-1133">Transmembrane helix</keyword>
<gene>
    <name evidence="2" type="ORF">YM304_13890</name>
</gene>